<dbReference type="HAMAP" id="MF_00347">
    <property type="entry name" value="Polyphosphate_kinase"/>
    <property type="match status" value="1"/>
</dbReference>
<feature type="binding site" evidence="8">
    <location>
        <position position="589"/>
    </location>
    <ligand>
        <name>ATP</name>
        <dbReference type="ChEBI" id="CHEBI:30616"/>
    </ligand>
</feature>
<comment type="catalytic activity">
    <reaction evidence="8 9">
        <text>[phosphate](n) + ATP = [phosphate](n+1) + ADP</text>
        <dbReference type="Rhea" id="RHEA:19573"/>
        <dbReference type="Rhea" id="RHEA-COMP:9859"/>
        <dbReference type="Rhea" id="RHEA-COMP:14280"/>
        <dbReference type="ChEBI" id="CHEBI:16838"/>
        <dbReference type="ChEBI" id="CHEBI:30616"/>
        <dbReference type="ChEBI" id="CHEBI:456216"/>
        <dbReference type="EC" id="2.7.4.1"/>
    </reaction>
</comment>
<dbReference type="Gene3D" id="3.30.870.10">
    <property type="entry name" value="Endonuclease Chain A"/>
    <property type="match status" value="2"/>
</dbReference>
<evidence type="ECO:0000256" key="5">
    <source>
        <dbReference type="ARBA" id="ARBA00022777"/>
    </source>
</evidence>
<keyword evidence="2 8" id="KW-0808">Transferase</keyword>
<dbReference type="InterPro" id="IPR024953">
    <property type="entry name" value="PP_kinase_middle"/>
</dbReference>
<dbReference type="Pfam" id="PF13090">
    <property type="entry name" value="PP_kinase_C"/>
    <property type="match status" value="1"/>
</dbReference>
<dbReference type="Gene3D" id="3.30.1840.10">
    <property type="entry name" value="Polyphosphate kinase middle domain"/>
    <property type="match status" value="1"/>
</dbReference>
<comment type="cofactor">
    <cofactor evidence="8">
        <name>Mg(2+)</name>
        <dbReference type="ChEBI" id="CHEBI:18420"/>
    </cofactor>
</comment>
<dbReference type="PIRSF" id="PIRSF015589">
    <property type="entry name" value="PP_kinase"/>
    <property type="match status" value="1"/>
</dbReference>
<dbReference type="CDD" id="cd09168">
    <property type="entry name" value="PLDc_PaPPK1_C2_like"/>
    <property type="match status" value="1"/>
</dbReference>
<dbReference type="Pfam" id="PF13089">
    <property type="entry name" value="PP_kinase_N"/>
    <property type="match status" value="1"/>
</dbReference>
<feature type="domain" description="Polyphosphate kinase C-terminal" evidence="12">
    <location>
        <begin position="501"/>
        <end position="671"/>
    </location>
</feature>
<protein>
    <recommendedName>
        <fullName evidence="8 9">Polyphosphate kinase</fullName>
        <ecNumber evidence="8 9">2.7.4.1</ecNumber>
    </recommendedName>
    <alternativeName>
        <fullName evidence="8">ATP-polyphosphate phosphotransferase</fullName>
    </alternativeName>
    <alternativeName>
        <fullName evidence="8">Polyphosphoric acid kinase</fullName>
    </alternativeName>
</protein>
<keyword evidence="5 8" id="KW-0418">Kinase</keyword>
<name>A0A1M6IN58_9FIRM</name>
<dbReference type="EMBL" id="FQZL01000018">
    <property type="protein sequence ID" value="SHJ35885.1"/>
    <property type="molecule type" value="Genomic_DNA"/>
</dbReference>
<dbReference type="Proteomes" id="UP000184052">
    <property type="component" value="Unassembled WGS sequence"/>
</dbReference>
<feature type="binding site" evidence="8">
    <location>
        <position position="47"/>
    </location>
    <ligand>
        <name>ATP</name>
        <dbReference type="ChEBI" id="CHEBI:30616"/>
    </ligand>
</feature>
<dbReference type="InterPro" id="IPR025198">
    <property type="entry name" value="PPK_N_dom"/>
</dbReference>
<keyword evidence="1 8" id="KW-0597">Phosphoprotein</keyword>
<dbReference type="GO" id="GO:0046872">
    <property type="term" value="F:metal ion binding"/>
    <property type="evidence" value="ECO:0007669"/>
    <property type="project" value="UniProtKB-KW"/>
</dbReference>
<evidence type="ECO:0000256" key="4">
    <source>
        <dbReference type="ARBA" id="ARBA00022741"/>
    </source>
</evidence>
<evidence type="ECO:0000256" key="3">
    <source>
        <dbReference type="ARBA" id="ARBA00022723"/>
    </source>
</evidence>
<evidence type="ECO:0000313" key="15">
    <source>
        <dbReference type="Proteomes" id="UP000184052"/>
    </source>
</evidence>
<dbReference type="GO" id="GO:0005524">
    <property type="term" value="F:ATP binding"/>
    <property type="evidence" value="ECO:0007669"/>
    <property type="project" value="UniProtKB-KW"/>
</dbReference>
<dbReference type="InterPro" id="IPR025200">
    <property type="entry name" value="PPK_C_dom2"/>
</dbReference>
<evidence type="ECO:0000256" key="2">
    <source>
        <dbReference type="ARBA" id="ARBA00022679"/>
    </source>
</evidence>
<evidence type="ECO:0000259" key="10">
    <source>
        <dbReference type="Pfam" id="PF02503"/>
    </source>
</evidence>
<dbReference type="InterPro" id="IPR036832">
    <property type="entry name" value="PPK_N_dom_sf"/>
</dbReference>
<dbReference type="AlphaFoldDB" id="A0A1M6IN58"/>
<feature type="binding site" evidence="8">
    <location>
        <position position="561"/>
    </location>
    <ligand>
        <name>ATP</name>
        <dbReference type="ChEBI" id="CHEBI:30616"/>
    </ligand>
</feature>
<feature type="domain" description="Polyphosphate kinase C-terminal" evidence="13">
    <location>
        <begin position="328"/>
        <end position="493"/>
    </location>
</feature>
<evidence type="ECO:0000256" key="8">
    <source>
        <dbReference type="HAMAP-Rule" id="MF_00347"/>
    </source>
</evidence>
<dbReference type="InterPro" id="IPR036830">
    <property type="entry name" value="PP_kinase_middle_dom_sf"/>
</dbReference>
<dbReference type="Pfam" id="PF17941">
    <property type="entry name" value="PP_kinase_C_1"/>
    <property type="match status" value="1"/>
</dbReference>
<dbReference type="STRING" id="1121476.SAMN02745751_02370"/>
<proteinExistence type="inferred from homology"/>
<feature type="binding site" evidence="8">
    <location>
        <position position="402"/>
    </location>
    <ligand>
        <name>Mg(2+)</name>
        <dbReference type="ChEBI" id="CHEBI:18420"/>
    </ligand>
</feature>
<accession>A0A1M6IN58</accession>
<keyword evidence="6 8" id="KW-0067">ATP-binding</keyword>
<evidence type="ECO:0000256" key="1">
    <source>
        <dbReference type="ARBA" id="ARBA00022553"/>
    </source>
</evidence>
<dbReference type="SUPFAM" id="SSF143724">
    <property type="entry name" value="PHP14-like"/>
    <property type="match status" value="1"/>
</dbReference>
<dbReference type="SUPFAM" id="SSF140356">
    <property type="entry name" value="PPK N-terminal domain-like"/>
    <property type="match status" value="1"/>
</dbReference>
<gene>
    <name evidence="8" type="primary">ppk</name>
    <name evidence="14" type="ORF">SAMN02745751_02370</name>
</gene>
<dbReference type="Gene3D" id="1.20.58.310">
    <property type="entry name" value="Polyphosphate kinase N-terminal domain"/>
    <property type="match status" value="1"/>
</dbReference>
<dbReference type="SUPFAM" id="SSF56024">
    <property type="entry name" value="Phospholipase D/nuclease"/>
    <property type="match status" value="2"/>
</dbReference>
<dbReference type="InterPro" id="IPR041108">
    <property type="entry name" value="PP_kinase_C_1"/>
</dbReference>
<dbReference type="InterPro" id="IPR003414">
    <property type="entry name" value="PP_kinase"/>
</dbReference>
<dbReference type="GO" id="GO:0006799">
    <property type="term" value="P:polyphosphate biosynthetic process"/>
    <property type="evidence" value="ECO:0007669"/>
    <property type="project" value="UniProtKB-UniRule"/>
</dbReference>
<comment type="PTM">
    <text evidence="8 9">An intermediate of this reaction is the autophosphorylated ppk in which a phosphate is covalently linked to a histidine residue through a N-P bond.</text>
</comment>
<keyword evidence="15" id="KW-1185">Reference proteome</keyword>
<feature type="binding site" evidence="8">
    <location>
        <position position="372"/>
    </location>
    <ligand>
        <name>Mg(2+)</name>
        <dbReference type="ChEBI" id="CHEBI:18420"/>
    </ligand>
</feature>
<evidence type="ECO:0000313" key="14">
    <source>
        <dbReference type="EMBL" id="SHJ35885.1"/>
    </source>
</evidence>
<comment type="similarity">
    <text evidence="8 9">Belongs to the polyphosphate kinase 1 (PPK1) family.</text>
</comment>
<sequence>MAENMNEQYVNRELSWLMFNNRVLEEAYDKKSRIFTRLKFLAITASNLDEFFMVRVAGIKQQLAAKYNKRDIAGMTPKEQLEAIYEETQKMMKKMYNCLNKSILPKLEQEGIFMKKYSDLNPSQKEYADEFFEEFCLPVLTPLAVDSGRPFPHLGNKSLNIAVELDFEDDDKLYAVVQVPSVLTRFVEVDADGDETVFVYLEDIIENNLDKLFKGYEISGTVIFRITRDADLAIDEDEAEDLLLEIEKYVKKRKWGSAVRLELQKKGDKGLMKFMKKNYGVSSDEIYELTAPLDLASWFSFIGNSRFSHLIDEDPKPQRAMDFYGEEDIFSAIRERDRMIHLPYESFDKVLEFIDRAVDDPDVLAIKQTLYRVSKNSPIIDKLIRAAENGKQVTVVVELKARFDEENNIVWAKKLERAGCHVVYGLPGLKIHCKALLVVRREDEGINRYVHMATGNYNDSTAKLYEDIGMFTCREDICSDISNMFNTITGYTKHREYKKIFVAPHGMRKGFEHYIDREIWNVKNGGYGRIIAKFNSLVDKKIINKLYEASREGVEIDLIIRGVCCLRAGVPGLSENIRVRSIIGTFLEHSRIYYFYNEGYSDIFLSSADWMERNLDRRIEVLFPVENGILKERVVEMLELSLADTEKSRFQLEDGSYRRVDKRGKESVNVQMRLHENAVENFRRAKEEMMGV</sequence>
<dbReference type="NCBIfam" id="NF003918">
    <property type="entry name" value="PRK05443.1-2"/>
    <property type="match status" value="1"/>
</dbReference>
<dbReference type="EC" id="2.7.4.1" evidence="8 9"/>
<dbReference type="RefSeq" id="WP_073049794.1">
    <property type="nucleotide sequence ID" value="NZ_FQZL01000018.1"/>
</dbReference>
<dbReference type="NCBIfam" id="TIGR03705">
    <property type="entry name" value="poly_P_kin"/>
    <property type="match status" value="1"/>
</dbReference>
<dbReference type="PANTHER" id="PTHR30218">
    <property type="entry name" value="POLYPHOSPHATE KINASE"/>
    <property type="match status" value="1"/>
</dbReference>
<dbReference type="PANTHER" id="PTHR30218:SF0">
    <property type="entry name" value="POLYPHOSPHATE KINASE"/>
    <property type="match status" value="1"/>
</dbReference>
<dbReference type="NCBIfam" id="NF003920">
    <property type="entry name" value="PRK05443.2-1"/>
    <property type="match status" value="1"/>
</dbReference>
<keyword evidence="3 8" id="KW-0479">Metal-binding</keyword>
<dbReference type="Pfam" id="PF02503">
    <property type="entry name" value="PP_kinase"/>
    <property type="match status" value="1"/>
</dbReference>
<evidence type="ECO:0000259" key="13">
    <source>
        <dbReference type="Pfam" id="PF17941"/>
    </source>
</evidence>
<reference evidence="14 15" key="1">
    <citation type="submission" date="2016-11" db="EMBL/GenBank/DDBJ databases">
        <authorList>
            <person name="Jaros S."/>
            <person name="Januszkiewicz K."/>
            <person name="Wedrychowicz H."/>
        </authorList>
    </citation>
    <scope>NUCLEOTIDE SEQUENCE [LARGE SCALE GENOMIC DNA]</scope>
    <source>
        <strain evidence="14 15">DSM 17477</strain>
    </source>
</reference>
<evidence type="ECO:0000256" key="6">
    <source>
        <dbReference type="ARBA" id="ARBA00022840"/>
    </source>
</evidence>
<evidence type="ECO:0000259" key="12">
    <source>
        <dbReference type="Pfam" id="PF13090"/>
    </source>
</evidence>
<feature type="domain" description="Polyphosphate kinase middle" evidence="10">
    <location>
        <begin position="124"/>
        <end position="301"/>
    </location>
</feature>
<keyword evidence="4 8" id="KW-0547">Nucleotide-binding</keyword>
<feature type="active site" description="Phosphohistidine intermediate" evidence="8">
    <location>
        <position position="432"/>
    </location>
</feature>
<dbReference type="GO" id="GO:0008976">
    <property type="term" value="F:polyphosphate kinase activity"/>
    <property type="evidence" value="ECO:0007669"/>
    <property type="project" value="UniProtKB-UniRule"/>
</dbReference>
<keyword evidence="7 8" id="KW-0460">Magnesium</keyword>
<organism evidence="14 15">
    <name type="scientific">Dethiosulfatibacter aminovorans DSM 17477</name>
    <dbReference type="NCBI Taxonomy" id="1121476"/>
    <lineage>
        <taxon>Bacteria</taxon>
        <taxon>Bacillati</taxon>
        <taxon>Bacillota</taxon>
        <taxon>Tissierellia</taxon>
        <taxon>Dethiosulfatibacter</taxon>
    </lineage>
</organism>
<dbReference type="FunFam" id="3.30.870.10:FF:000001">
    <property type="entry name" value="Polyphosphate kinase"/>
    <property type="match status" value="1"/>
</dbReference>
<dbReference type="GO" id="GO:0009358">
    <property type="term" value="C:polyphosphate kinase complex"/>
    <property type="evidence" value="ECO:0007669"/>
    <property type="project" value="InterPro"/>
</dbReference>
<evidence type="ECO:0000256" key="9">
    <source>
        <dbReference type="RuleBase" id="RU003800"/>
    </source>
</evidence>
<feature type="binding site" evidence="8">
    <location>
        <position position="465"/>
    </location>
    <ligand>
        <name>ATP</name>
        <dbReference type="ChEBI" id="CHEBI:30616"/>
    </ligand>
</feature>
<dbReference type="CDD" id="cd09165">
    <property type="entry name" value="PLDc_PaPPK1_C1_like"/>
    <property type="match status" value="1"/>
</dbReference>
<dbReference type="NCBIfam" id="NF003917">
    <property type="entry name" value="PRK05443.1-1"/>
    <property type="match status" value="1"/>
</dbReference>
<dbReference type="OrthoDB" id="9761456at2"/>
<evidence type="ECO:0000256" key="7">
    <source>
        <dbReference type="ARBA" id="ARBA00022842"/>
    </source>
</evidence>
<comment type="function">
    <text evidence="8 9">Catalyzes the reversible transfer of the terminal phosphate of ATP to form a long-chain polyphosphate (polyP).</text>
</comment>
<dbReference type="NCBIfam" id="NF003921">
    <property type="entry name" value="PRK05443.2-2"/>
    <property type="match status" value="1"/>
</dbReference>
<feature type="domain" description="Polyphosphate kinase N-terminal" evidence="11">
    <location>
        <begin position="9"/>
        <end position="114"/>
    </location>
</feature>
<evidence type="ECO:0000259" key="11">
    <source>
        <dbReference type="Pfam" id="PF13089"/>
    </source>
</evidence>